<dbReference type="EMBL" id="OU015567">
    <property type="protein sequence ID" value="CAG5114367.1"/>
    <property type="molecule type" value="Genomic_DNA"/>
</dbReference>
<keyword evidence="4" id="KW-1185">Reference proteome</keyword>
<proteinExistence type="predicted"/>
<feature type="transmembrane region" description="Helical" evidence="2">
    <location>
        <begin position="426"/>
        <end position="446"/>
    </location>
</feature>
<feature type="region of interest" description="Disordered" evidence="1">
    <location>
        <begin position="161"/>
        <end position="188"/>
    </location>
</feature>
<evidence type="ECO:0000313" key="4">
    <source>
        <dbReference type="Proteomes" id="UP001158576"/>
    </source>
</evidence>
<name>A0ABN7TFH2_OIKDI</name>
<organism evidence="3 4">
    <name type="scientific">Oikopleura dioica</name>
    <name type="common">Tunicate</name>
    <dbReference type="NCBI Taxonomy" id="34765"/>
    <lineage>
        <taxon>Eukaryota</taxon>
        <taxon>Metazoa</taxon>
        <taxon>Chordata</taxon>
        <taxon>Tunicata</taxon>
        <taxon>Appendicularia</taxon>
        <taxon>Copelata</taxon>
        <taxon>Oikopleuridae</taxon>
        <taxon>Oikopleura</taxon>
    </lineage>
</organism>
<sequence length="515" mass="59681">MKSFLFFIFQKNFAFESEPERRDYTAAEKQHWSQLCKTIENLPGNGSGFIEKLYRGKSLTVLREKLDRAKDPNNQISFQDLYDDSYSGEEEIEEPEDFQYDPNNYYMNMDIDMSLPDVPIPLEEENEIEEEVEEIVEPEKVTEGRIGVRTVPITRTTFPVTSSTMKTETVEESTQESHLTPSEIRKNRQQARAECKRKFVAKSPELQDCLFQANNREGNSEASIRKARHILPDIYGTKKPADQLFTVEEINSWKNQVATVLSRRKREDGNFEAEDEINETEIDRERKLKYREYYGQNWIDVLLRKLENGLQDAELADALDRISQFIMGPDAYKKLKVEATEDFKRYKHKSCNVTSADFWLLEQNRPLYQMKRRSRSGVPELILDERPSKISSALEFGKILIEDGKPKEVTYIRIQEKNPITVTNTIVAILGSLMGFLVLCVVVLVARHHGRNIARSLDPTRPRANARNTQEEQQQDAMIAEKQIEGTSTYQKRKQLRKNQVLPGGADHSMPRLSH</sequence>
<evidence type="ECO:0000256" key="2">
    <source>
        <dbReference type="SAM" id="Phobius"/>
    </source>
</evidence>
<keyword evidence="2" id="KW-1133">Transmembrane helix</keyword>
<reference evidence="3 4" key="1">
    <citation type="submission" date="2021-04" db="EMBL/GenBank/DDBJ databases">
        <authorList>
            <person name="Bliznina A."/>
        </authorList>
    </citation>
    <scope>NUCLEOTIDE SEQUENCE [LARGE SCALE GENOMIC DNA]</scope>
</reference>
<keyword evidence="2" id="KW-0472">Membrane</keyword>
<feature type="region of interest" description="Disordered" evidence="1">
    <location>
        <begin position="455"/>
        <end position="515"/>
    </location>
</feature>
<accession>A0ABN7TFH2</accession>
<feature type="compositionally biased region" description="Polar residues" evidence="1">
    <location>
        <begin position="466"/>
        <end position="476"/>
    </location>
</feature>
<protein>
    <submittedName>
        <fullName evidence="3">Oidioi.mRNA.OKI2018_I69.chr2.g8425.t1.cds</fullName>
    </submittedName>
</protein>
<dbReference type="Proteomes" id="UP001158576">
    <property type="component" value="Chromosome 2"/>
</dbReference>
<keyword evidence="2" id="KW-0812">Transmembrane</keyword>
<evidence type="ECO:0000256" key="1">
    <source>
        <dbReference type="SAM" id="MobiDB-lite"/>
    </source>
</evidence>
<gene>
    <name evidence="3" type="ORF">OKIOD_LOCUS17190</name>
</gene>
<evidence type="ECO:0000313" key="3">
    <source>
        <dbReference type="EMBL" id="CAG5114367.1"/>
    </source>
</evidence>